<keyword evidence="2" id="KW-0378">Hydrolase</keyword>
<dbReference type="EMBL" id="ABEU02000007">
    <property type="status" value="NOT_ANNOTATED_CDS"/>
    <property type="molecule type" value="Genomic_DNA"/>
</dbReference>
<protein>
    <recommendedName>
        <fullName evidence="5">Exosome RNA helicase MTR4-like stalk domain-containing protein</fullName>
    </recommendedName>
</protein>
<evidence type="ECO:0000256" key="2">
    <source>
        <dbReference type="ARBA" id="ARBA00022801"/>
    </source>
</evidence>
<evidence type="ECO:0000256" key="4">
    <source>
        <dbReference type="ARBA" id="ARBA00022840"/>
    </source>
</evidence>
<reference evidence="6 7" key="1">
    <citation type="journal article" date="2008" name="Science">
        <title>The Physcomitrella genome reveals evolutionary insights into the conquest of land by plants.</title>
        <authorList>
            <person name="Rensing S."/>
            <person name="Lang D."/>
            <person name="Zimmer A."/>
            <person name="Terry A."/>
            <person name="Salamov A."/>
            <person name="Shapiro H."/>
            <person name="Nishiyama T."/>
            <person name="Perroud P.-F."/>
            <person name="Lindquist E."/>
            <person name="Kamisugi Y."/>
            <person name="Tanahashi T."/>
            <person name="Sakakibara K."/>
            <person name="Fujita T."/>
            <person name="Oishi K."/>
            <person name="Shin-I T."/>
            <person name="Kuroki Y."/>
            <person name="Toyoda A."/>
            <person name="Suzuki Y."/>
            <person name="Hashimoto A."/>
            <person name="Yamaguchi K."/>
            <person name="Sugano A."/>
            <person name="Kohara Y."/>
            <person name="Fujiyama A."/>
            <person name="Anterola A."/>
            <person name="Aoki S."/>
            <person name="Ashton N."/>
            <person name="Barbazuk W.B."/>
            <person name="Barker E."/>
            <person name="Bennetzen J."/>
            <person name="Bezanilla M."/>
            <person name="Blankenship R."/>
            <person name="Cho S.H."/>
            <person name="Dutcher S."/>
            <person name="Estelle M."/>
            <person name="Fawcett J.A."/>
            <person name="Gundlach H."/>
            <person name="Hanada K."/>
            <person name="Heyl A."/>
            <person name="Hicks K.A."/>
            <person name="Hugh J."/>
            <person name="Lohr M."/>
            <person name="Mayer K."/>
            <person name="Melkozernov A."/>
            <person name="Murata T."/>
            <person name="Nelson D."/>
            <person name="Pils B."/>
            <person name="Prigge M."/>
            <person name="Reiss B."/>
            <person name="Renner T."/>
            <person name="Rombauts S."/>
            <person name="Rushton P."/>
            <person name="Sanderfoot A."/>
            <person name="Schween G."/>
            <person name="Shiu S.-H."/>
            <person name="Stueber K."/>
            <person name="Theodoulou F.L."/>
            <person name="Tu H."/>
            <person name="Van de Peer Y."/>
            <person name="Verrier P.J."/>
            <person name="Waters E."/>
            <person name="Wood A."/>
            <person name="Yang L."/>
            <person name="Cove D."/>
            <person name="Cuming A."/>
            <person name="Hasebe M."/>
            <person name="Lucas S."/>
            <person name="Mishler D.B."/>
            <person name="Reski R."/>
            <person name="Grigoriev I."/>
            <person name="Quatrano R.S."/>
            <person name="Boore J.L."/>
        </authorList>
    </citation>
    <scope>NUCLEOTIDE SEQUENCE [LARGE SCALE GENOMIC DNA]</scope>
    <source>
        <strain evidence="6 7">cv. Gransden 2004</strain>
    </source>
</reference>
<name>A0A7I4EC59_PHYPA</name>
<dbReference type="GO" id="GO:0016787">
    <property type="term" value="F:hydrolase activity"/>
    <property type="evidence" value="ECO:0007669"/>
    <property type="project" value="UniProtKB-KW"/>
</dbReference>
<dbReference type="GO" id="GO:0005524">
    <property type="term" value="F:ATP binding"/>
    <property type="evidence" value="ECO:0007669"/>
    <property type="project" value="UniProtKB-KW"/>
</dbReference>
<sequence length="199" mass="22786">QKECEQYATAMSKLDFNNDEEKEAIKDIFKKAIEVLIEDQSIGVHHFGRLPILKEVVELTFQEVLCKAMFASRTFAMGLKTPAKTIMSGRAGRRGKDLRGIGIIMIDSQMEMKTCQEVIQGTAASLVSTFHLSYYTLLNLMSYAKGQFKFEHVIRHSFHSFQHDKTLPKVEESIKTLETQIVHPFRISGKEAPVRIFWK</sequence>
<dbReference type="InParanoid" id="A0A7I4EC59"/>
<evidence type="ECO:0000259" key="5">
    <source>
        <dbReference type="Pfam" id="PF21408"/>
    </source>
</evidence>
<dbReference type="PANTHER" id="PTHR12131:SF7">
    <property type="entry name" value="EXOSOME RNA HELICASE MTR4"/>
    <property type="match status" value="1"/>
</dbReference>
<proteinExistence type="predicted"/>
<evidence type="ECO:0000256" key="1">
    <source>
        <dbReference type="ARBA" id="ARBA00022741"/>
    </source>
</evidence>
<dbReference type="InterPro" id="IPR027417">
    <property type="entry name" value="P-loop_NTPase"/>
</dbReference>
<dbReference type="Gene3D" id="3.40.50.300">
    <property type="entry name" value="P-loop containing nucleotide triphosphate hydrolases"/>
    <property type="match status" value="1"/>
</dbReference>
<dbReference type="EnsemblPlants" id="Pp3c7_6940V3.2">
    <property type="protein sequence ID" value="Pp3c7_6940V3.2"/>
    <property type="gene ID" value="Pp3c7_6940"/>
</dbReference>
<reference evidence="6 7" key="2">
    <citation type="journal article" date="2018" name="Plant J.">
        <title>The Physcomitrella patens chromosome-scale assembly reveals moss genome structure and evolution.</title>
        <authorList>
            <person name="Lang D."/>
            <person name="Ullrich K.K."/>
            <person name="Murat F."/>
            <person name="Fuchs J."/>
            <person name="Jenkins J."/>
            <person name="Haas F.B."/>
            <person name="Piednoel M."/>
            <person name="Gundlach H."/>
            <person name="Van Bel M."/>
            <person name="Meyberg R."/>
            <person name="Vives C."/>
            <person name="Morata J."/>
            <person name="Symeonidi A."/>
            <person name="Hiss M."/>
            <person name="Muchero W."/>
            <person name="Kamisugi Y."/>
            <person name="Saleh O."/>
            <person name="Blanc G."/>
            <person name="Decker E.L."/>
            <person name="van Gessel N."/>
            <person name="Grimwood J."/>
            <person name="Hayes R.D."/>
            <person name="Graham S.W."/>
            <person name="Gunter L.E."/>
            <person name="McDaniel S.F."/>
            <person name="Hoernstein S.N.W."/>
            <person name="Larsson A."/>
            <person name="Li F.W."/>
            <person name="Perroud P.F."/>
            <person name="Phillips J."/>
            <person name="Ranjan P."/>
            <person name="Rokshar D.S."/>
            <person name="Rothfels C.J."/>
            <person name="Schneider L."/>
            <person name="Shu S."/>
            <person name="Stevenson D.W."/>
            <person name="Thummler F."/>
            <person name="Tillich M."/>
            <person name="Villarreal Aguilar J.C."/>
            <person name="Widiez T."/>
            <person name="Wong G.K."/>
            <person name="Wymore A."/>
            <person name="Zhang Y."/>
            <person name="Zimmer A.D."/>
            <person name="Quatrano R.S."/>
            <person name="Mayer K.F.X."/>
            <person name="Goodstein D."/>
            <person name="Casacuberta J.M."/>
            <person name="Vandepoele K."/>
            <person name="Reski R."/>
            <person name="Cuming A.C."/>
            <person name="Tuskan G.A."/>
            <person name="Maumus F."/>
            <person name="Salse J."/>
            <person name="Schmutz J."/>
            <person name="Rensing S.A."/>
        </authorList>
    </citation>
    <scope>NUCLEOTIDE SEQUENCE [LARGE SCALE GENOMIC DNA]</scope>
    <source>
        <strain evidence="6 7">cv. Gransden 2004</strain>
    </source>
</reference>
<dbReference type="SUPFAM" id="SSF52540">
    <property type="entry name" value="P-loop containing nucleoside triphosphate hydrolases"/>
    <property type="match status" value="1"/>
</dbReference>
<dbReference type="InterPro" id="IPR048392">
    <property type="entry name" value="MTR4-like_stalk"/>
</dbReference>
<feature type="domain" description="Exosome RNA helicase MTR4-like stalk" evidence="5">
    <location>
        <begin position="151"/>
        <end position="180"/>
    </location>
</feature>
<dbReference type="AlphaFoldDB" id="A0A7I4EC59"/>
<dbReference type="Gramene" id="Pp3c7_6940V3.2">
    <property type="protein sequence ID" value="Pp3c7_6940V3.2"/>
    <property type="gene ID" value="Pp3c7_6940"/>
</dbReference>
<dbReference type="GO" id="GO:0004386">
    <property type="term" value="F:helicase activity"/>
    <property type="evidence" value="ECO:0007669"/>
    <property type="project" value="UniProtKB-KW"/>
</dbReference>
<evidence type="ECO:0000313" key="6">
    <source>
        <dbReference type="EnsemblPlants" id="Pp3c7_6940V3.2"/>
    </source>
</evidence>
<evidence type="ECO:0000313" key="7">
    <source>
        <dbReference type="Proteomes" id="UP000006727"/>
    </source>
</evidence>
<keyword evidence="7" id="KW-1185">Reference proteome</keyword>
<keyword evidence="1" id="KW-0547">Nucleotide-binding</keyword>
<evidence type="ECO:0000256" key="3">
    <source>
        <dbReference type="ARBA" id="ARBA00022806"/>
    </source>
</evidence>
<organism evidence="6 7">
    <name type="scientific">Physcomitrium patens</name>
    <name type="common">Spreading-leaved earth moss</name>
    <name type="synonym">Physcomitrella patens</name>
    <dbReference type="NCBI Taxonomy" id="3218"/>
    <lineage>
        <taxon>Eukaryota</taxon>
        <taxon>Viridiplantae</taxon>
        <taxon>Streptophyta</taxon>
        <taxon>Embryophyta</taxon>
        <taxon>Bryophyta</taxon>
        <taxon>Bryophytina</taxon>
        <taxon>Bryopsida</taxon>
        <taxon>Funariidae</taxon>
        <taxon>Funariales</taxon>
        <taxon>Funariaceae</taxon>
        <taxon>Physcomitrium</taxon>
    </lineage>
</organism>
<dbReference type="Pfam" id="PF21408">
    <property type="entry name" value="MTR4-like_stalk"/>
    <property type="match status" value="1"/>
</dbReference>
<dbReference type="PANTHER" id="PTHR12131">
    <property type="entry name" value="ATP-DEPENDENT RNA AND DNA HELICASE"/>
    <property type="match status" value="1"/>
</dbReference>
<reference evidence="6" key="3">
    <citation type="submission" date="2020-12" db="UniProtKB">
        <authorList>
            <consortium name="EnsemblPlants"/>
        </authorList>
    </citation>
    <scope>IDENTIFICATION</scope>
</reference>
<keyword evidence="3" id="KW-0347">Helicase</keyword>
<dbReference type="Proteomes" id="UP000006727">
    <property type="component" value="Chromosome 7"/>
</dbReference>
<accession>A0A7I4EC59</accession>
<dbReference type="InterPro" id="IPR050699">
    <property type="entry name" value="RNA-DNA_Helicase"/>
</dbReference>
<keyword evidence="4" id="KW-0067">ATP-binding</keyword>